<sequence length="295" mass="32010">MEDINTMDILDPVDRRRAQNRLAQRRFRKRCQQRLRQSVAIQTEAASTSEPCSSCTAGDTAPHFLTLQSDILPDATKEPEHSLFSDHIDTFLIPDHIFPPTPEHTHLSDTVTSSSSGDGDNRGPLIGVEAHPDTVNHIEGNTGPTGVPRAASAPTASWKSPLHVAAQEGYGGIVQLLLEHNADCNEKDSEGLTPLAHAIRGDHEAAVRLLLSHGARLDYTDGPGCSVFHCAVIHRREALLRLFATHCAANLALLDALDVEGMTPLHRAVVTNFEAGVRILLHHGASVHHRAQNGQ</sequence>
<keyword evidence="2 3" id="KW-0040">ANK repeat</keyword>
<name>A0A0L1J1A0_ASPN3</name>
<evidence type="ECO:0000256" key="4">
    <source>
        <dbReference type="SAM" id="MobiDB-lite"/>
    </source>
</evidence>
<proteinExistence type="predicted"/>
<dbReference type="SUPFAM" id="SSF48403">
    <property type="entry name" value="Ankyrin repeat"/>
    <property type="match status" value="1"/>
</dbReference>
<evidence type="ECO:0000313" key="7">
    <source>
        <dbReference type="Proteomes" id="UP000037505"/>
    </source>
</evidence>
<dbReference type="Gene3D" id="1.25.40.20">
    <property type="entry name" value="Ankyrin repeat-containing domain"/>
    <property type="match status" value="2"/>
</dbReference>
<feature type="domain" description="BZIP" evidence="5">
    <location>
        <begin position="15"/>
        <end position="30"/>
    </location>
</feature>
<dbReference type="InterPro" id="IPR002110">
    <property type="entry name" value="Ankyrin_rpt"/>
</dbReference>
<evidence type="ECO:0000256" key="3">
    <source>
        <dbReference type="PROSITE-ProRule" id="PRU00023"/>
    </source>
</evidence>
<feature type="repeat" description="ANK" evidence="3">
    <location>
        <begin position="157"/>
        <end position="189"/>
    </location>
</feature>
<keyword evidence="1" id="KW-0677">Repeat</keyword>
<feature type="region of interest" description="Disordered" evidence="4">
    <location>
        <begin position="101"/>
        <end position="123"/>
    </location>
</feature>
<dbReference type="InterPro" id="IPR036770">
    <property type="entry name" value="Ankyrin_rpt-contain_sf"/>
</dbReference>
<dbReference type="InterPro" id="IPR004827">
    <property type="entry name" value="bZIP"/>
</dbReference>
<dbReference type="AlphaFoldDB" id="A0A0L1J1A0"/>
<comment type="caution">
    <text evidence="6">The sequence shown here is derived from an EMBL/GenBank/DDBJ whole genome shotgun (WGS) entry which is preliminary data.</text>
</comment>
<dbReference type="CDD" id="cd14688">
    <property type="entry name" value="bZIP_YAP"/>
    <property type="match status" value="1"/>
</dbReference>
<organism evidence="6 7">
    <name type="scientific">Aspergillus nomiae NRRL (strain ATCC 15546 / NRRL 13137 / CBS 260.88 / M93)</name>
    <dbReference type="NCBI Taxonomy" id="1509407"/>
    <lineage>
        <taxon>Eukaryota</taxon>
        <taxon>Fungi</taxon>
        <taxon>Dikarya</taxon>
        <taxon>Ascomycota</taxon>
        <taxon>Pezizomycotina</taxon>
        <taxon>Eurotiomycetes</taxon>
        <taxon>Eurotiomycetidae</taxon>
        <taxon>Eurotiales</taxon>
        <taxon>Aspergillaceae</taxon>
        <taxon>Aspergillus</taxon>
        <taxon>Aspergillus subgen. Circumdati</taxon>
    </lineage>
</organism>
<dbReference type="EMBL" id="JNOM01000150">
    <property type="protein sequence ID" value="KNG85586.1"/>
    <property type="molecule type" value="Genomic_DNA"/>
</dbReference>
<reference evidence="6 7" key="1">
    <citation type="submission" date="2014-06" db="EMBL/GenBank/DDBJ databases">
        <title>The Genome of the Aflatoxigenic Filamentous Fungus Aspergillus nomius.</title>
        <authorList>
            <person name="Moore M.G."/>
            <person name="Shannon B.M."/>
            <person name="Brian M.M."/>
        </authorList>
    </citation>
    <scope>NUCLEOTIDE SEQUENCE [LARGE SCALE GENOMIC DNA]</scope>
    <source>
        <strain evidence="6 7">NRRL 13137</strain>
    </source>
</reference>
<dbReference type="GeneID" id="26809047"/>
<dbReference type="PANTHER" id="PTHR24198:SF165">
    <property type="entry name" value="ANKYRIN REPEAT-CONTAINING PROTEIN-RELATED"/>
    <property type="match status" value="1"/>
</dbReference>
<dbReference type="Proteomes" id="UP000037505">
    <property type="component" value="Unassembled WGS sequence"/>
</dbReference>
<dbReference type="GO" id="GO:0003700">
    <property type="term" value="F:DNA-binding transcription factor activity"/>
    <property type="evidence" value="ECO:0007669"/>
    <property type="project" value="InterPro"/>
</dbReference>
<evidence type="ECO:0000313" key="6">
    <source>
        <dbReference type="EMBL" id="KNG85586.1"/>
    </source>
</evidence>
<keyword evidence="7" id="KW-1185">Reference proteome</keyword>
<gene>
    <name evidence="6" type="ORF">ANOM_007243</name>
</gene>
<dbReference type="PROSITE" id="PS50297">
    <property type="entry name" value="ANK_REP_REGION"/>
    <property type="match status" value="3"/>
</dbReference>
<dbReference type="Pfam" id="PF12796">
    <property type="entry name" value="Ank_2"/>
    <property type="match status" value="2"/>
</dbReference>
<evidence type="ECO:0000256" key="2">
    <source>
        <dbReference type="ARBA" id="ARBA00023043"/>
    </source>
</evidence>
<feature type="repeat" description="ANK" evidence="3">
    <location>
        <begin position="260"/>
        <end position="292"/>
    </location>
</feature>
<protein>
    <recommendedName>
        <fullName evidence="5">BZIP domain-containing protein</fullName>
    </recommendedName>
</protein>
<evidence type="ECO:0000259" key="5">
    <source>
        <dbReference type="PROSITE" id="PS00036"/>
    </source>
</evidence>
<dbReference type="RefSeq" id="XP_015406509.1">
    <property type="nucleotide sequence ID" value="XM_015552499.1"/>
</dbReference>
<feature type="repeat" description="ANK" evidence="3">
    <location>
        <begin position="190"/>
        <end position="222"/>
    </location>
</feature>
<dbReference type="OrthoDB" id="366390at2759"/>
<dbReference type="PANTHER" id="PTHR24198">
    <property type="entry name" value="ANKYRIN REPEAT AND PROTEIN KINASE DOMAIN-CONTAINING PROTEIN"/>
    <property type="match status" value="1"/>
</dbReference>
<dbReference type="PROSITE" id="PS00036">
    <property type="entry name" value="BZIP_BASIC"/>
    <property type="match status" value="1"/>
</dbReference>
<dbReference type="PROSITE" id="PS50088">
    <property type="entry name" value="ANK_REPEAT"/>
    <property type="match status" value="3"/>
</dbReference>
<dbReference type="STRING" id="1509407.A0A0L1J1A0"/>
<evidence type="ECO:0000256" key="1">
    <source>
        <dbReference type="ARBA" id="ARBA00022737"/>
    </source>
</evidence>
<feature type="compositionally biased region" description="Low complexity" evidence="4">
    <location>
        <begin position="108"/>
        <end position="118"/>
    </location>
</feature>
<dbReference type="SMART" id="SM00248">
    <property type="entry name" value="ANK"/>
    <property type="match status" value="4"/>
</dbReference>
<accession>A0A0L1J1A0</accession>